<protein>
    <submittedName>
        <fullName evidence="1">Uncharacterized protein</fullName>
    </submittedName>
</protein>
<name>A0AC59YEH8_RANTA</name>
<evidence type="ECO:0000313" key="2">
    <source>
        <dbReference type="Proteomes" id="UP001162501"/>
    </source>
</evidence>
<organism evidence="1 2">
    <name type="scientific">Rangifer tarandus platyrhynchus</name>
    <name type="common">Svalbard reindeer</name>
    <dbReference type="NCBI Taxonomy" id="3082113"/>
    <lineage>
        <taxon>Eukaryota</taxon>
        <taxon>Metazoa</taxon>
        <taxon>Chordata</taxon>
        <taxon>Craniata</taxon>
        <taxon>Vertebrata</taxon>
        <taxon>Euteleostomi</taxon>
        <taxon>Mammalia</taxon>
        <taxon>Eutheria</taxon>
        <taxon>Laurasiatheria</taxon>
        <taxon>Artiodactyla</taxon>
        <taxon>Ruminantia</taxon>
        <taxon>Pecora</taxon>
        <taxon>Cervidae</taxon>
        <taxon>Odocoileinae</taxon>
        <taxon>Rangifer</taxon>
    </lineage>
</organism>
<sequence>MKKKDASAYLRKSVSTLYLGEKQKNTKHWLGDWLCLGFVSSVQVNSVAQSCPTLRDPMNRSTPGLPVHHQLPEFTQAQVHPVGDADFFLSALLQINFDFI</sequence>
<dbReference type="EMBL" id="OX596098">
    <property type="protein sequence ID" value="CAM9630876.1"/>
    <property type="molecule type" value="Genomic_DNA"/>
</dbReference>
<accession>A0AC59YEH8</accession>
<reference evidence="1" key="2">
    <citation type="submission" date="2025-03" db="EMBL/GenBank/DDBJ databases">
        <authorList>
            <consortium name="ELIXIR-Norway"/>
            <consortium name="Elixir Norway"/>
        </authorList>
    </citation>
    <scope>NUCLEOTIDE SEQUENCE</scope>
</reference>
<gene>
    <name evidence="1" type="ORF">MRATA1EN22A_LOCUS5225</name>
</gene>
<dbReference type="Proteomes" id="UP001162501">
    <property type="component" value="Chromosome 14"/>
</dbReference>
<proteinExistence type="predicted"/>
<reference evidence="1" key="1">
    <citation type="submission" date="2023-05" db="EMBL/GenBank/DDBJ databases">
        <authorList>
            <consortium name="ELIXIR-Norway"/>
        </authorList>
    </citation>
    <scope>NUCLEOTIDE SEQUENCE</scope>
</reference>
<evidence type="ECO:0000313" key="1">
    <source>
        <dbReference type="EMBL" id="CAM9630876.1"/>
    </source>
</evidence>